<dbReference type="AlphaFoldDB" id="A0A380QTU5"/>
<dbReference type="EMBL" id="UHJG01000001">
    <property type="protein sequence ID" value="SUQ01579.1"/>
    <property type="molecule type" value="Genomic_DNA"/>
</dbReference>
<name>A0A380QTU5_YERRU</name>
<evidence type="ECO:0000313" key="1">
    <source>
        <dbReference type="EMBL" id="SUQ01579.1"/>
    </source>
</evidence>
<dbReference type="RefSeq" id="WP_038251552.1">
    <property type="nucleotide sequence ID" value="NZ_CCYO01000004.1"/>
</dbReference>
<accession>A0A380QTU5</accession>
<evidence type="ECO:0000313" key="2">
    <source>
        <dbReference type="Proteomes" id="UP000255169"/>
    </source>
</evidence>
<sequence>MNFDMQVTQNCASFYNPTTRLFVVVDSFDNREFDVRVGSLSKTELVGTVCASNSVELNEKLAEMTASYL</sequence>
<organism evidence="1 2">
    <name type="scientific">Yersinia ruckeri</name>
    <dbReference type="NCBI Taxonomy" id="29486"/>
    <lineage>
        <taxon>Bacteria</taxon>
        <taxon>Pseudomonadati</taxon>
        <taxon>Pseudomonadota</taxon>
        <taxon>Gammaproteobacteria</taxon>
        <taxon>Enterobacterales</taxon>
        <taxon>Yersiniaceae</taxon>
        <taxon>Yersinia</taxon>
    </lineage>
</organism>
<dbReference type="Proteomes" id="UP000255169">
    <property type="component" value="Unassembled WGS sequence"/>
</dbReference>
<proteinExistence type="predicted"/>
<protein>
    <submittedName>
        <fullName evidence="1">Uncharacterized protein</fullName>
    </submittedName>
</protein>
<reference evidence="1 2" key="1">
    <citation type="submission" date="2018-06" db="EMBL/GenBank/DDBJ databases">
        <authorList>
            <consortium name="Pathogen Informatics"/>
            <person name="Doyle S."/>
        </authorList>
    </citation>
    <scope>NUCLEOTIDE SEQUENCE [LARGE SCALE GENOMIC DNA]</scope>
    <source>
        <strain evidence="1 2">NCTC10476</strain>
    </source>
</reference>
<keyword evidence="2" id="KW-1185">Reference proteome</keyword>
<dbReference type="GeneID" id="66880385"/>
<dbReference type="OrthoDB" id="5740371at2"/>
<gene>
    <name evidence="1" type="ORF">NCTC10476_02946</name>
</gene>